<keyword evidence="5" id="KW-0378">Hydrolase</keyword>
<sequence length="311" mass="33109">MIEVEHLRKTFGANVAVDDVSFTARPGRVFGLLGPNGAGKSTTIGSLCGLVRPDGGSARLCGRDVTAGASAREGLGLVPQDLALYEELTAPENLRFFGAAQGLRGAELERRVAQVLARVGLADRAKEPVSRYSGGMKRRLNFACGVVHGPRVLLLDEPTVGIDPQSRVALLDLVREEAAVGSTVLYTTHYMEEAEALCDDLAIVDHGRVIASGTLDELRARVGERDLLHLDGTFDGDAVRAAFAALESLADVEVVGADAELVALAAPRANERLPELFAVVQGAGGTIRATTLRRPSLENLFIELTGREYRE</sequence>
<dbReference type="AlphaFoldDB" id="A0A518BRB9"/>
<dbReference type="GO" id="GO:0016887">
    <property type="term" value="F:ATP hydrolysis activity"/>
    <property type="evidence" value="ECO:0007669"/>
    <property type="project" value="InterPro"/>
</dbReference>
<dbReference type="Pfam" id="PF00005">
    <property type="entry name" value="ABC_tran"/>
    <property type="match status" value="1"/>
</dbReference>
<dbReference type="PANTHER" id="PTHR43582:SF2">
    <property type="entry name" value="LINEARMYCIN RESISTANCE ATP-BINDING PROTEIN LNRL"/>
    <property type="match status" value="1"/>
</dbReference>
<dbReference type="PROSITE" id="PS00211">
    <property type="entry name" value="ABC_TRANSPORTER_1"/>
    <property type="match status" value="1"/>
</dbReference>
<protein>
    <submittedName>
        <fullName evidence="5">Doxorubicin resistance ATP-binding protein DrrA</fullName>
        <ecNumber evidence="5">3.6.3.-</ecNumber>
    </submittedName>
</protein>
<keyword evidence="6" id="KW-1185">Reference proteome</keyword>
<dbReference type="InterPro" id="IPR027417">
    <property type="entry name" value="P-loop_NTPase"/>
</dbReference>
<dbReference type="EMBL" id="CP036287">
    <property type="protein sequence ID" value="QDU69518.1"/>
    <property type="molecule type" value="Genomic_DNA"/>
</dbReference>
<dbReference type="SMART" id="SM00382">
    <property type="entry name" value="AAA"/>
    <property type="match status" value="1"/>
</dbReference>
<evidence type="ECO:0000259" key="4">
    <source>
        <dbReference type="PROSITE" id="PS50893"/>
    </source>
</evidence>
<evidence type="ECO:0000256" key="3">
    <source>
        <dbReference type="ARBA" id="ARBA00022840"/>
    </source>
</evidence>
<dbReference type="InterPro" id="IPR003439">
    <property type="entry name" value="ABC_transporter-like_ATP-bd"/>
</dbReference>
<dbReference type="PROSITE" id="PS50893">
    <property type="entry name" value="ABC_TRANSPORTER_2"/>
    <property type="match status" value="1"/>
</dbReference>
<evidence type="ECO:0000256" key="2">
    <source>
        <dbReference type="ARBA" id="ARBA00022741"/>
    </source>
</evidence>
<proteinExistence type="predicted"/>
<dbReference type="Gene3D" id="3.40.50.300">
    <property type="entry name" value="P-loop containing nucleotide triphosphate hydrolases"/>
    <property type="match status" value="1"/>
</dbReference>
<dbReference type="InterPro" id="IPR017871">
    <property type="entry name" value="ABC_transporter-like_CS"/>
</dbReference>
<dbReference type="RefSeq" id="WP_145069474.1">
    <property type="nucleotide sequence ID" value="NZ_CP036287.1"/>
</dbReference>
<gene>
    <name evidence="5" type="primary">drrA_4</name>
    <name evidence="5" type="ORF">Pla133_46380</name>
</gene>
<reference evidence="5 6" key="1">
    <citation type="submission" date="2019-02" db="EMBL/GenBank/DDBJ databases">
        <title>Deep-cultivation of Planctomycetes and their phenomic and genomic characterization uncovers novel biology.</title>
        <authorList>
            <person name="Wiegand S."/>
            <person name="Jogler M."/>
            <person name="Boedeker C."/>
            <person name="Pinto D."/>
            <person name="Vollmers J."/>
            <person name="Rivas-Marin E."/>
            <person name="Kohn T."/>
            <person name="Peeters S.H."/>
            <person name="Heuer A."/>
            <person name="Rast P."/>
            <person name="Oberbeckmann S."/>
            <person name="Bunk B."/>
            <person name="Jeske O."/>
            <person name="Meyerdierks A."/>
            <person name="Storesund J.E."/>
            <person name="Kallscheuer N."/>
            <person name="Luecker S."/>
            <person name="Lage O.M."/>
            <person name="Pohl T."/>
            <person name="Merkel B.J."/>
            <person name="Hornburger P."/>
            <person name="Mueller R.-W."/>
            <person name="Bruemmer F."/>
            <person name="Labrenz M."/>
            <person name="Spormann A.M."/>
            <person name="Op den Camp H."/>
            <person name="Overmann J."/>
            <person name="Amann R."/>
            <person name="Jetten M.S.M."/>
            <person name="Mascher T."/>
            <person name="Medema M.H."/>
            <person name="Devos D.P."/>
            <person name="Kaster A.-K."/>
            <person name="Ovreas L."/>
            <person name="Rohde M."/>
            <person name="Galperin M.Y."/>
            <person name="Jogler C."/>
        </authorList>
    </citation>
    <scope>NUCLEOTIDE SEQUENCE [LARGE SCALE GENOMIC DNA]</scope>
    <source>
        <strain evidence="5 6">Pla133</strain>
    </source>
</reference>
<keyword evidence="3 5" id="KW-0067">ATP-binding</keyword>
<organism evidence="5 6">
    <name type="scientific">Engelhardtia mirabilis</name>
    <dbReference type="NCBI Taxonomy" id="2528011"/>
    <lineage>
        <taxon>Bacteria</taxon>
        <taxon>Pseudomonadati</taxon>
        <taxon>Planctomycetota</taxon>
        <taxon>Planctomycetia</taxon>
        <taxon>Planctomycetia incertae sedis</taxon>
        <taxon>Engelhardtia</taxon>
    </lineage>
</organism>
<dbReference type="InterPro" id="IPR025302">
    <property type="entry name" value="DrrA1/2-like_C"/>
</dbReference>
<evidence type="ECO:0000313" key="6">
    <source>
        <dbReference type="Proteomes" id="UP000316921"/>
    </source>
</evidence>
<dbReference type="SUPFAM" id="SSF52540">
    <property type="entry name" value="P-loop containing nucleoside triphosphate hydrolases"/>
    <property type="match status" value="1"/>
</dbReference>
<name>A0A518BRB9_9BACT</name>
<dbReference type="PANTHER" id="PTHR43582">
    <property type="entry name" value="LINEARMYCIN RESISTANCE ATP-BINDING PROTEIN LNRL"/>
    <property type="match status" value="1"/>
</dbReference>
<keyword evidence="1" id="KW-0813">Transport</keyword>
<evidence type="ECO:0000256" key="1">
    <source>
        <dbReference type="ARBA" id="ARBA00022448"/>
    </source>
</evidence>
<accession>A0A518BRB9</accession>
<dbReference type="Pfam" id="PF13732">
    <property type="entry name" value="DrrA1-3_C"/>
    <property type="match status" value="1"/>
</dbReference>
<feature type="domain" description="ABC transporter" evidence="4">
    <location>
        <begin position="2"/>
        <end position="231"/>
    </location>
</feature>
<evidence type="ECO:0000313" key="5">
    <source>
        <dbReference type="EMBL" id="QDU69518.1"/>
    </source>
</evidence>
<dbReference type="Proteomes" id="UP000316921">
    <property type="component" value="Chromosome"/>
</dbReference>
<dbReference type="KEGG" id="pbap:Pla133_46380"/>
<dbReference type="EC" id="3.6.3.-" evidence="5"/>
<keyword evidence="2" id="KW-0547">Nucleotide-binding</keyword>
<dbReference type="InterPro" id="IPR003593">
    <property type="entry name" value="AAA+_ATPase"/>
</dbReference>
<dbReference type="GO" id="GO:0005524">
    <property type="term" value="F:ATP binding"/>
    <property type="evidence" value="ECO:0007669"/>
    <property type="project" value="UniProtKB-KW"/>
</dbReference>